<dbReference type="PANTHER" id="PTHR43046:SF2">
    <property type="entry name" value="8-OXO-DGTP DIPHOSPHATASE-RELATED"/>
    <property type="match status" value="1"/>
</dbReference>
<proteinExistence type="predicted"/>
<comment type="cofactor">
    <cofactor evidence="1">
        <name>Mg(2+)</name>
        <dbReference type="ChEBI" id="CHEBI:18420"/>
    </cofactor>
</comment>
<dbReference type="AlphaFoldDB" id="W0HYX4"/>
<dbReference type="PANTHER" id="PTHR43046">
    <property type="entry name" value="GDP-MANNOSE MANNOSYL HYDROLASE"/>
    <property type="match status" value="1"/>
</dbReference>
<sequence length="141" mass="15259">MADEKVIHIAAAVITDPLGRVLLVRKRNTAFFMQPGGKIEAGERPATALVRELHEELQMQVAEQDAAFLGQFTDIAANEPGYRLIADVFAVPAPTHIVTASAEIEDVIWLSPSASEGVPLAPLTRKQLLPLLMEAKTPINP</sequence>
<evidence type="ECO:0000256" key="1">
    <source>
        <dbReference type="ARBA" id="ARBA00001946"/>
    </source>
</evidence>
<dbReference type="KEGG" id="sod:Sant_3988"/>
<gene>
    <name evidence="4" type="ORF">Sant_3988</name>
</gene>
<dbReference type="OrthoDB" id="9801098at2"/>
<dbReference type="PATRIC" id="fig|1239307.3.peg.4402"/>
<dbReference type="RefSeq" id="WP_025424067.1">
    <property type="nucleotide sequence ID" value="NZ_CP006569.1"/>
</dbReference>
<evidence type="ECO:0000313" key="4">
    <source>
        <dbReference type="EMBL" id="AHF78944.1"/>
    </source>
</evidence>
<dbReference type="Pfam" id="PF00293">
    <property type="entry name" value="NUDIX"/>
    <property type="match status" value="1"/>
</dbReference>
<accession>W0HYX4</accession>
<dbReference type="EMBL" id="CP006569">
    <property type="protein sequence ID" value="AHF78944.1"/>
    <property type="molecule type" value="Genomic_DNA"/>
</dbReference>
<dbReference type="CDD" id="cd04690">
    <property type="entry name" value="NUDIX_Hydrolase"/>
    <property type="match status" value="1"/>
</dbReference>
<dbReference type="PROSITE" id="PS51462">
    <property type="entry name" value="NUDIX"/>
    <property type="match status" value="1"/>
</dbReference>
<dbReference type="Proteomes" id="UP000019028">
    <property type="component" value="Chromosome"/>
</dbReference>
<feature type="domain" description="Nudix hydrolase" evidence="3">
    <location>
        <begin position="4"/>
        <end position="134"/>
    </location>
</feature>
<dbReference type="GO" id="GO:0016787">
    <property type="term" value="F:hydrolase activity"/>
    <property type="evidence" value="ECO:0007669"/>
    <property type="project" value="UniProtKB-KW"/>
</dbReference>
<reference evidence="4 5" key="1">
    <citation type="journal article" date="2014" name="Genome Biol. Evol.">
        <title>Genome degeneration and adaptation in a nascent stage of symbiosis.</title>
        <authorList>
            <person name="Oakeson K.F."/>
            <person name="Gil R."/>
            <person name="Clayton A.L."/>
            <person name="Dunn D.M."/>
            <person name="von Niederhausern A.C."/>
            <person name="Hamil C."/>
            <person name="Aoyagi A."/>
            <person name="Duval B."/>
            <person name="Baca A."/>
            <person name="Silva F.J."/>
            <person name="Vallier A."/>
            <person name="Jackson D.G."/>
            <person name="Latorre A."/>
            <person name="Weiss R.B."/>
            <person name="Heddi A."/>
            <person name="Moya A."/>
            <person name="Dale C."/>
        </authorList>
    </citation>
    <scope>NUCLEOTIDE SEQUENCE [LARGE SCALE GENOMIC DNA]</scope>
    <source>
        <strain evidence="4 5">HS1</strain>
    </source>
</reference>
<evidence type="ECO:0000313" key="5">
    <source>
        <dbReference type="Proteomes" id="UP000019028"/>
    </source>
</evidence>
<keyword evidence="5" id="KW-1185">Reference proteome</keyword>
<dbReference type="Gene3D" id="3.90.79.10">
    <property type="entry name" value="Nucleoside Triphosphate Pyrophosphohydrolase"/>
    <property type="match status" value="1"/>
</dbReference>
<keyword evidence="2 4" id="KW-0378">Hydrolase</keyword>
<dbReference type="SUPFAM" id="SSF55811">
    <property type="entry name" value="Nudix"/>
    <property type="match status" value="1"/>
</dbReference>
<name>W0HYX4_9GAMM</name>
<evidence type="ECO:0000259" key="3">
    <source>
        <dbReference type="PROSITE" id="PS51462"/>
    </source>
</evidence>
<dbReference type="InterPro" id="IPR000086">
    <property type="entry name" value="NUDIX_hydrolase_dom"/>
</dbReference>
<protein>
    <submittedName>
        <fullName evidence="4">NUDIX hydrolase</fullName>
    </submittedName>
</protein>
<dbReference type="HOGENOM" id="CLU_037162_13_0_6"/>
<dbReference type="InterPro" id="IPR015797">
    <property type="entry name" value="NUDIX_hydrolase-like_dom_sf"/>
</dbReference>
<organism evidence="4 5">
    <name type="scientific">Sodalis praecaptivus</name>
    <dbReference type="NCBI Taxonomy" id="1239307"/>
    <lineage>
        <taxon>Bacteria</taxon>
        <taxon>Pseudomonadati</taxon>
        <taxon>Pseudomonadota</taxon>
        <taxon>Gammaproteobacteria</taxon>
        <taxon>Enterobacterales</taxon>
        <taxon>Bruguierivoracaceae</taxon>
        <taxon>Sodalis</taxon>
    </lineage>
</organism>
<evidence type="ECO:0000256" key="2">
    <source>
        <dbReference type="ARBA" id="ARBA00022801"/>
    </source>
</evidence>